<protein>
    <submittedName>
        <fullName evidence="1">Uncharacterized protein</fullName>
    </submittedName>
</protein>
<reference evidence="1" key="2">
    <citation type="journal article" date="2015" name="Data Brief">
        <title>Shoot transcriptome of the giant reed, Arundo donax.</title>
        <authorList>
            <person name="Barrero R.A."/>
            <person name="Guerrero F.D."/>
            <person name="Moolhuijzen P."/>
            <person name="Goolsby J.A."/>
            <person name="Tidwell J."/>
            <person name="Bellgard S.E."/>
            <person name="Bellgard M.I."/>
        </authorList>
    </citation>
    <scope>NUCLEOTIDE SEQUENCE</scope>
    <source>
        <tissue evidence="1">Shoot tissue taken approximately 20 cm above the soil surface</tissue>
    </source>
</reference>
<dbReference type="AlphaFoldDB" id="A0A0A9FCW5"/>
<sequence>MLLMQPHLSSHILSPYLRQPEMNINAAVASSVPRFLSATTNW</sequence>
<proteinExistence type="predicted"/>
<organism evidence="1">
    <name type="scientific">Arundo donax</name>
    <name type="common">Giant reed</name>
    <name type="synonym">Donax arundinaceus</name>
    <dbReference type="NCBI Taxonomy" id="35708"/>
    <lineage>
        <taxon>Eukaryota</taxon>
        <taxon>Viridiplantae</taxon>
        <taxon>Streptophyta</taxon>
        <taxon>Embryophyta</taxon>
        <taxon>Tracheophyta</taxon>
        <taxon>Spermatophyta</taxon>
        <taxon>Magnoliopsida</taxon>
        <taxon>Liliopsida</taxon>
        <taxon>Poales</taxon>
        <taxon>Poaceae</taxon>
        <taxon>PACMAD clade</taxon>
        <taxon>Arundinoideae</taxon>
        <taxon>Arundineae</taxon>
        <taxon>Arundo</taxon>
    </lineage>
</organism>
<name>A0A0A9FCW5_ARUDO</name>
<evidence type="ECO:0000313" key="1">
    <source>
        <dbReference type="EMBL" id="JAE10890.1"/>
    </source>
</evidence>
<dbReference type="EMBL" id="GBRH01187006">
    <property type="protein sequence ID" value="JAE10890.1"/>
    <property type="molecule type" value="Transcribed_RNA"/>
</dbReference>
<accession>A0A0A9FCW5</accession>
<reference evidence="1" key="1">
    <citation type="submission" date="2014-09" db="EMBL/GenBank/DDBJ databases">
        <authorList>
            <person name="Magalhaes I.L.F."/>
            <person name="Oliveira U."/>
            <person name="Santos F.R."/>
            <person name="Vidigal T.H.D.A."/>
            <person name="Brescovit A.D."/>
            <person name="Santos A.J."/>
        </authorList>
    </citation>
    <scope>NUCLEOTIDE SEQUENCE</scope>
    <source>
        <tissue evidence="1">Shoot tissue taken approximately 20 cm above the soil surface</tissue>
    </source>
</reference>